<accession>A0A5N7DAQ6</accession>
<evidence type="ECO:0000313" key="2">
    <source>
        <dbReference type="Proteomes" id="UP000325579"/>
    </source>
</evidence>
<dbReference type="RefSeq" id="XP_031940746.1">
    <property type="nucleotide sequence ID" value="XM_032082190.1"/>
</dbReference>
<dbReference type="EMBL" id="ML736777">
    <property type="protein sequence ID" value="KAE8403427.1"/>
    <property type="molecule type" value="Genomic_DNA"/>
</dbReference>
<evidence type="ECO:0000313" key="1">
    <source>
        <dbReference type="EMBL" id="KAE8403427.1"/>
    </source>
</evidence>
<organism evidence="1 2">
    <name type="scientific">Aspergillus pseudonomiae</name>
    <dbReference type="NCBI Taxonomy" id="1506151"/>
    <lineage>
        <taxon>Eukaryota</taxon>
        <taxon>Fungi</taxon>
        <taxon>Dikarya</taxon>
        <taxon>Ascomycota</taxon>
        <taxon>Pezizomycotina</taxon>
        <taxon>Eurotiomycetes</taxon>
        <taxon>Eurotiomycetidae</taxon>
        <taxon>Eurotiales</taxon>
        <taxon>Aspergillaceae</taxon>
        <taxon>Aspergillus</taxon>
        <taxon>Aspergillus subgen. Circumdati</taxon>
    </lineage>
</organism>
<gene>
    <name evidence="1" type="ORF">BDV37DRAFT_250583</name>
</gene>
<name>A0A5N7DAQ6_9EURO</name>
<dbReference type="OrthoDB" id="4471216at2759"/>
<dbReference type="AlphaFoldDB" id="A0A5N7DAQ6"/>
<reference evidence="1 2" key="1">
    <citation type="submission" date="2019-04" db="EMBL/GenBank/DDBJ databases">
        <authorList>
            <consortium name="DOE Joint Genome Institute"/>
            <person name="Mondo S."/>
            <person name="Kjaerbolling I."/>
            <person name="Vesth T."/>
            <person name="Frisvad J.C."/>
            <person name="Nybo J.L."/>
            <person name="Theobald S."/>
            <person name="Kildgaard S."/>
            <person name="Isbrandt T."/>
            <person name="Kuo A."/>
            <person name="Sato A."/>
            <person name="Lyhne E.K."/>
            <person name="Kogle M.E."/>
            <person name="Wiebenga A."/>
            <person name="Kun R.S."/>
            <person name="Lubbers R.J."/>
            <person name="Makela M.R."/>
            <person name="Barry K."/>
            <person name="Chovatia M."/>
            <person name="Clum A."/>
            <person name="Daum C."/>
            <person name="Haridas S."/>
            <person name="He G."/>
            <person name="LaButti K."/>
            <person name="Lipzen A."/>
            <person name="Riley R."/>
            <person name="Salamov A."/>
            <person name="Simmons B.A."/>
            <person name="Magnuson J.K."/>
            <person name="Henrissat B."/>
            <person name="Mortensen U.H."/>
            <person name="Larsen T.O."/>
            <person name="Devries R.P."/>
            <person name="Grigoriev I.V."/>
            <person name="Machida M."/>
            <person name="Baker S.E."/>
            <person name="Andersen M.R."/>
            <person name="Cantor M.N."/>
            <person name="Hua S.X."/>
        </authorList>
    </citation>
    <scope>NUCLEOTIDE SEQUENCE [LARGE SCALE GENOMIC DNA]</scope>
    <source>
        <strain evidence="1 2">CBS 119388</strain>
    </source>
</reference>
<dbReference type="GeneID" id="43666881"/>
<dbReference type="Proteomes" id="UP000325579">
    <property type="component" value="Unassembled WGS sequence"/>
</dbReference>
<proteinExistence type="predicted"/>
<protein>
    <submittedName>
        <fullName evidence="1">Uncharacterized protein</fullName>
    </submittedName>
</protein>
<keyword evidence="2" id="KW-1185">Reference proteome</keyword>
<sequence>MAWSPETIIALVTLLVASPSTLLLIWKYIRRRKIRCTIDQLERAGPSSVPPTSNDLILSRFAFGHPEILLETGLYRDGAVIQIYTYVPPQSLTTQPWPSYCYHGQRSGNPPSSAGRPMWEWE</sequence>
<accession>A0A5N6HW89</accession>